<evidence type="ECO:0000256" key="2">
    <source>
        <dbReference type="ARBA" id="ARBA00023163"/>
    </source>
</evidence>
<dbReference type="OrthoDB" id="66596at2"/>
<protein>
    <submittedName>
        <fullName evidence="4">Transcriptional regulator, TetR family</fullName>
    </submittedName>
</protein>
<dbReference type="InterPro" id="IPR036271">
    <property type="entry name" value="Tet_transcr_reg_TetR-rel_C_sf"/>
</dbReference>
<organism evidence="4 5">
    <name type="scientific">[Clostridium] aminophilum</name>
    <dbReference type="NCBI Taxonomy" id="1526"/>
    <lineage>
        <taxon>Bacteria</taxon>
        <taxon>Bacillati</taxon>
        <taxon>Bacillota</taxon>
        <taxon>Clostridia</taxon>
        <taxon>Lachnospirales</taxon>
        <taxon>Lachnospiraceae</taxon>
    </lineage>
</organism>
<keyword evidence="1" id="KW-0805">Transcription regulation</keyword>
<evidence type="ECO:0000313" key="5">
    <source>
        <dbReference type="Proteomes" id="UP000199820"/>
    </source>
</evidence>
<dbReference type="AlphaFoldDB" id="A0A1I0BD27"/>
<reference evidence="5" key="1">
    <citation type="submission" date="2016-10" db="EMBL/GenBank/DDBJ databases">
        <authorList>
            <person name="Varghese N."/>
            <person name="Submissions S."/>
        </authorList>
    </citation>
    <scope>NUCLEOTIDE SEQUENCE [LARGE SCALE GENOMIC DNA]</scope>
    <source>
        <strain evidence="5">KH1P1</strain>
    </source>
</reference>
<dbReference type="SUPFAM" id="SSF46689">
    <property type="entry name" value="Homeodomain-like"/>
    <property type="match status" value="1"/>
</dbReference>
<name>A0A1I0BD27_9FIRM</name>
<sequence>MALTGETRGRLSKRGKHSKQDIINAAVDIIRRDGPNSITAKKLAAELEMSTYPLFNEFKTIDEIREAAHEQALTIYRSYQDRALSTNLPLKAFAMEYVRFAEEEPNLFRILFMNPTDSANMDEYLLTAEYARDLMECFVNRYGVDRDNAVFVYRNLAIYVHGIAVMCACGVTHLSQKELANKLGEVFRGLVAVLHMPKDIRSDLIPDESEEDNGYLADYRRAKDEGKLPEELHEIDELLKSKLRLEE</sequence>
<dbReference type="Pfam" id="PF13305">
    <property type="entry name" value="TetR_C_33"/>
    <property type="match status" value="1"/>
</dbReference>
<dbReference type="SUPFAM" id="SSF48498">
    <property type="entry name" value="Tetracyclin repressor-like, C-terminal domain"/>
    <property type="match status" value="1"/>
</dbReference>
<evidence type="ECO:0000313" key="4">
    <source>
        <dbReference type="EMBL" id="SET04791.1"/>
    </source>
</evidence>
<dbReference type="InterPro" id="IPR025996">
    <property type="entry name" value="MT1864/Rv1816-like_C"/>
</dbReference>
<dbReference type="Gene3D" id="1.10.357.10">
    <property type="entry name" value="Tetracycline Repressor, domain 2"/>
    <property type="match status" value="1"/>
</dbReference>
<proteinExistence type="predicted"/>
<dbReference type="RefSeq" id="WP_074648388.1">
    <property type="nucleotide sequence ID" value="NZ_FOIL01000004.1"/>
</dbReference>
<dbReference type="Proteomes" id="UP000199820">
    <property type="component" value="Unassembled WGS sequence"/>
</dbReference>
<evidence type="ECO:0000256" key="1">
    <source>
        <dbReference type="ARBA" id="ARBA00023015"/>
    </source>
</evidence>
<evidence type="ECO:0000259" key="3">
    <source>
        <dbReference type="Pfam" id="PF13305"/>
    </source>
</evidence>
<dbReference type="InterPro" id="IPR009057">
    <property type="entry name" value="Homeodomain-like_sf"/>
</dbReference>
<keyword evidence="5" id="KW-1185">Reference proteome</keyword>
<keyword evidence="2" id="KW-0804">Transcription</keyword>
<gene>
    <name evidence="4" type="ORF">SAMN04487771_10045</name>
</gene>
<feature type="domain" description="HTH-type transcriptional regulator MT1864/Rv1816-like C-terminal" evidence="3">
    <location>
        <begin position="90"/>
        <end position="170"/>
    </location>
</feature>
<accession>A0A1I0BD27</accession>
<dbReference type="STRING" id="1526.SAMN02910262_00369"/>
<dbReference type="EMBL" id="FOIL01000004">
    <property type="protein sequence ID" value="SET04791.1"/>
    <property type="molecule type" value="Genomic_DNA"/>
</dbReference>
<dbReference type="eggNOG" id="COG1309">
    <property type="taxonomic scope" value="Bacteria"/>
</dbReference>